<feature type="signal peptide" evidence="4">
    <location>
        <begin position="1"/>
        <end position="26"/>
    </location>
</feature>
<dbReference type="GO" id="GO:0030288">
    <property type="term" value="C:outer membrane-bounded periplasmic space"/>
    <property type="evidence" value="ECO:0007669"/>
    <property type="project" value="TreeGrafter"/>
</dbReference>
<dbReference type="Gene3D" id="3.40.190.10">
    <property type="entry name" value="Periplasmic binding protein-like II"/>
    <property type="match status" value="2"/>
</dbReference>
<keyword evidence="3" id="KW-0408">Iron</keyword>
<feature type="binding site" evidence="3">
    <location>
        <position position="224"/>
    </location>
    <ligand>
        <name>Fe cation</name>
        <dbReference type="ChEBI" id="CHEBI:24875"/>
    </ligand>
</feature>
<keyword evidence="6" id="KW-1185">Reference proteome</keyword>
<reference evidence="5 6" key="1">
    <citation type="submission" date="2020-02" db="EMBL/GenBank/DDBJ databases">
        <title>Genome sequences of Thiorhodococcus mannitoliphagus and Thiorhodococcus minor, purple sulfur photosynthetic bacteria in the gammaproteobacterial family, Chromatiaceae.</title>
        <authorList>
            <person name="Aviles F.A."/>
            <person name="Meyer T.E."/>
            <person name="Kyndt J.A."/>
        </authorList>
    </citation>
    <scope>NUCLEOTIDE SEQUENCE [LARGE SCALE GENOMIC DNA]</scope>
    <source>
        <strain evidence="5 6">DSM 11518</strain>
    </source>
</reference>
<dbReference type="Proteomes" id="UP000483379">
    <property type="component" value="Unassembled WGS sequence"/>
</dbReference>
<evidence type="ECO:0000256" key="3">
    <source>
        <dbReference type="PIRSR" id="PIRSR002825-1"/>
    </source>
</evidence>
<evidence type="ECO:0000313" key="5">
    <source>
        <dbReference type="EMBL" id="NEV64662.1"/>
    </source>
</evidence>
<dbReference type="AlphaFoldDB" id="A0A6M0K4G8"/>
<dbReference type="EMBL" id="JAAIJQ010000103">
    <property type="protein sequence ID" value="NEV64662.1"/>
    <property type="molecule type" value="Genomic_DNA"/>
</dbReference>
<dbReference type="PANTHER" id="PTHR30006">
    <property type="entry name" value="THIAMINE-BINDING PERIPLASMIC PROTEIN-RELATED"/>
    <property type="match status" value="1"/>
</dbReference>
<organism evidence="5 6">
    <name type="scientific">Thiorhodococcus minor</name>
    <dbReference type="NCBI Taxonomy" id="57489"/>
    <lineage>
        <taxon>Bacteria</taxon>
        <taxon>Pseudomonadati</taxon>
        <taxon>Pseudomonadota</taxon>
        <taxon>Gammaproteobacteria</taxon>
        <taxon>Chromatiales</taxon>
        <taxon>Chromatiaceae</taxon>
        <taxon>Thiorhodococcus</taxon>
    </lineage>
</organism>
<dbReference type="SUPFAM" id="SSF53850">
    <property type="entry name" value="Periplasmic binding protein-like II"/>
    <property type="match status" value="1"/>
</dbReference>
<dbReference type="CDD" id="cd13542">
    <property type="entry name" value="PBP2_FutA1_ilke"/>
    <property type="match status" value="1"/>
</dbReference>
<name>A0A6M0K4G8_9GAMM</name>
<proteinExistence type="inferred from homology"/>
<sequence length="342" mass="36321">MVRSKSKIFAVLALLAALLPAAGAFADEVNIYSSRKEALIKPLLDRFTEQTGIAVNLVTGKDGALLQRLKSEGMNSPADLLITADAGNLYRAKAAGVTQPFVSEALTASIPETYRDPEGHWVGLTLRARPILYAKDRVDQKTLSTYEALADPAFKGRICIRSSDNIYNQSLVASLIAADGLEATETWAKGLVANLARPPKGGDRDQIKAAAAGECDLAVANTYYLAGMLKSQDPAERAAAEAVAVFWPNQDGRGTHVNISGAAVTASAKHKEAAVALVEFLATPEAQAWYAEANGEYPVGEGVALSPTLAGWGPFKADDLNLGRLGELNAEAVRLMDRAGWR</sequence>
<dbReference type="InterPro" id="IPR006059">
    <property type="entry name" value="SBP"/>
</dbReference>
<keyword evidence="3" id="KW-0479">Metal-binding</keyword>
<dbReference type="PIRSF" id="PIRSF002825">
    <property type="entry name" value="CfbpA"/>
    <property type="match status" value="1"/>
</dbReference>
<dbReference type="InterPro" id="IPR026045">
    <property type="entry name" value="Ferric-bd"/>
</dbReference>
<feature type="chain" id="PRO_5027091845" evidence="4">
    <location>
        <begin position="27"/>
        <end position="342"/>
    </location>
</feature>
<evidence type="ECO:0000256" key="2">
    <source>
        <dbReference type="ARBA" id="ARBA00022729"/>
    </source>
</evidence>
<protein>
    <submittedName>
        <fullName evidence="5">Fe(3+) ABC transporter substrate-binding protein</fullName>
    </submittedName>
</protein>
<dbReference type="GO" id="GO:0046872">
    <property type="term" value="F:metal ion binding"/>
    <property type="evidence" value="ECO:0007669"/>
    <property type="project" value="UniProtKB-KW"/>
</dbReference>
<dbReference type="Pfam" id="PF13416">
    <property type="entry name" value="SBP_bac_8"/>
    <property type="match status" value="1"/>
</dbReference>
<accession>A0A6M0K4G8</accession>
<gene>
    <name evidence="5" type="ORF">G3446_22805</name>
</gene>
<dbReference type="PANTHER" id="PTHR30006:SF15">
    <property type="entry name" value="IRON-UTILIZATION PERIPLASMIC PROTEIN"/>
    <property type="match status" value="1"/>
</dbReference>
<comment type="caution">
    <text evidence="5">The sequence shown here is derived from an EMBL/GenBank/DDBJ whole genome shotgun (WGS) entry which is preliminary data.</text>
</comment>
<evidence type="ECO:0000256" key="1">
    <source>
        <dbReference type="ARBA" id="ARBA00008520"/>
    </source>
</evidence>
<feature type="binding site" evidence="3">
    <location>
        <position position="223"/>
    </location>
    <ligand>
        <name>Fe cation</name>
        <dbReference type="ChEBI" id="CHEBI:24875"/>
    </ligand>
</feature>
<evidence type="ECO:0000313" key="6">
    <source>
        <dbReference type="Proteomes" id="UP000483379"/>
    </source>
</evidence>
<keyword evidence="2 4" id="KW-0732">Signal</keyword>
<comment type="similarity">
    <text evidence="1">Belongs to the bacterial solute-binding protein 1 family.</text>
</comment>
<evidence type="ECO:0000256" key="4">
    <source>
        <dbReference type="SAM" id="SignalP"/>
    </source>
</evidence>